<dbReference type="EMBL" id="LKEA01000002">
    <property type="protein sequence ID" value="ROW11449.1"/>
    <property type="molecule type" value="Genomic_DNA"/>
</dbReference>
<name>A0A423X681_9PEZI</name>
<protein>
    <submittedName>
        <fullName evidence="2">Uncharacterized protein</fullName>
    </submittedName>
</protein>
<feature type="region of interest" description="Disordered" evidence="1">
    <location>
        <begin position="1"/>
        <end position="104"/>
    </location>
</feature>
<evidence type="ECO:0000313" key="3">
    <source>
        <dbReference type="Proteomes" id="UP000283895"/>
    </source>
</evidence>
<feature type="compositionally biased region" description="Basic and acidic residues" evidence="1">
    <location>
        <begin position="1"/>
        <end position="19"/>
    </location>
</feature>
<dbReference type="STRING" id="356882.A0A423X681"/>
<sequence length="330" mass="35248">MESELRNKEIVPDGSATKHDKGKGKGKGKEMASGEKQSDTEDSIMSRVGKSATELSRTMLQGTSAAGDLADVAVSGKPGAPSSNKPVALNESSSAVPPSSTFKNSVFRSGQAEAHTAAEESAFSQFLDDNSAFVTAKPIGLELAWHEATRGSPSHNIYGQSTVAVVASVAEQQEQDGIEVAHLLSQTDEDMPKHGGDIMVSETELVTLRQALFEDGLHAQLSGTDWNNALNFIPDFLRGNGAGGEENGPSVNSYLNLGVTDPAEAGSLWLEQWNRVLTSYTDEVWGDLGDLVKKAKTEVEQLKEGNNAEPTDTPAVRQLRSILKRVRARL</sequence>
<organism evidence="2 3">
    <name type="scientific">Cytospora schulzeri</name>
    <dbReference type="NCBI Taxonomy" id="448051"/>
    <lineage>
        <taxon>Eukaryota</taxon>
        <taxon>Fungi</taxon>
        <taxon>Dikarya</taxon>
        <taxon>Ascomycota</taxon>
        <taxon>Pezizomycotina</taxon>
        <taxon>Sordariomycetes</taxon>
        <taxon>Sordariomycetidae</taxon>
        <taxon>Diaporthales</taxon>
        <taxon>Cytosporaceae</taxon>
        <taxon>Cytospora</taxon>
    </lineage>
</organism>
<proteinExistence type="predicted"/>
<dbReference type="AlphaFoldDB" id="A0A423X681"/>
<dbReference type="OrthoDB" id="5337545at2759"/>
<reference evidence="2 3" key="1">
    <citation type="submission" date="2015-09" db="EMBL/GenBank/DDBJ databases">
        <title>Host preference determinants of Valsa canker pathogens revealed by comparative genomics.</title>
        <authorList>
            <person name="Yin Z."/>
            <person name="Huang L."/>
        </authorList>
    </citation>
    <scope>NUCLEOTIDE SEQUENCE [LARGE SCALE GENOMIC DNA]</scope>
    <source>
        <strain evidence="2 3">03-1</strain>
    </source>
</reference>
<accession>A0A423X681</accession>
<gene>
    <name evidence="2" type="ORF">VMCG_01400</name>
</gene>
<feature type="compositionally biased region" description="Basic and acidic residues" evidence="1">
    <location>
        <begin position="27"/>
        <end position="39"/>
    </location>
</feature>
<feature type="compositionally biased region" description="Polar residues" evidence="1">
    <location>
        <begin position="81"/>
        <end position="104"/>
    </location>
</feature>
<dbReference type="Proteomes" id="UP000283895">
    <property type="component" value="Unassembled WGS sequence"/>
</dbReference>
<comment type="caution">
    <text evidence="2">The sequence shown here is derived from an EMBL/GenBank/DDBJ whole genome shotgun (WGS) entry which is preliminary data.</text>
</comment>
<evidence type="ECO:0000313" key="2">
    <source>
        <dbReference type="EMBL" id="ROW11449.1"/>
    </source>
</evidence>
<feature type="compositionally biased region" description="Polar residues" evidence="1">
    <location>
        <begin position="53"/>
        <end position="64"/>
    </location>
</feature>
<evidence type="ECO:0000256" key="1">
    <source>
        <dbReference type="SAM" id="MobiDB-lite"/>
    </source>
</evidence>
<keyword evidence="3" id="KW-1185">Reference proteome</keyword>